<keyword evidence="3" id="KW-0677">Repeat</keyword>
<dbReference type="InterPro" id="IPR011029">
    <property type="entry name" value="DEATH-like_dom_sf"/>
</dbReference>
<dbReference type="PROSITE" id="PS50017">
    <property type="entry name" value="DEATH_DOMAIN"/>
    <property type="match status" value="1"/>
</dbReference>
<dbReference type="Pfam" id="PF00531">
    <property type="entry name" value="Death"/>
    <property type="match status" value="1"/>
</dbReference>
<evidence type="ECO:0000256" key="1">
    <source>
        <dbReference type="ARBA" id="ARBA00004496"/>
    </source>
</evidence>
<dbReference type="CDD" id="cd01670">
    <property type="entry name" value="Death"/>
    <property type="match status" value="1"/>
</dbReference>
<dbReference type="SUPFAM" id="SSF47986">
    <property type="entry name" value="DEATH domain"/>
    <property type="match status" value="1"/>
</dbReference>
<reference evidence="6" key="2">
    <citation type="submission" date="2025-08" db="UniProtKB">
        <authorList>
            <consortium name="RefSeq"/>
        </authorList>
    </citation>
    <scope>IDENTIFICATION</scope>
</reference>
<evidence type="ECO:0000256" key="2">
    <source>
        <dbReference type="ARBA" id="ARBA00022490"/>
    </source>
</evidence>
<organism evidence="5 6">
    <name type="scientific">Hydra vulgaris</name>
    <name type="common">Hydra</name>
    <name type="synonym">Hydra attenuata</name>
    <dbReference type="NCBI Taxonomy" id="6087"/>
    <lineage>
        <taxon>Eukaryota</taxon>
        <taxon>Metazoa</taxon>
        <taxon>Cnidaria</taxon>
        <taxon>Hydrozoa</taxon>
        <taxon>Hydroidolina</taxon>
        <taxon>Anthoathecata</taxon>
        <taxon>Aplanulata</taxon>
        <taxon>Hydridae</taxon>
        <taxon>Hydra</taxon>
    </lineage>
</organism>
<sequence length="775" mass="90635">MSQHFTYRKKDETTLFSQVFKMKFSDSVGVDWRTLGRWLNIEENYLDMIDHENIKTNAKAYSMLTKWSEMNGNITLDELKTALKEMNRMDLIRKVDEFTNSSNPPDVASRDHVKRDVSEICTAVKNYYLKNYGKINEVQPLLKAPANVDLIQKFVDLCIVDAYNAQMDVVCSDERKKFLEKQMSYTPIPYSDIFMKEKSVILISGIAGIGKTWLLRKCLLDWSNNLIWNNVELVFYLECRRLNQYQNISNISELLHVFYKDIIKDFDISKHTALFIIDGLDEFKYLNELLNPSSCCAYPIVNALAEIQKYKHLVAGRVYAIDQYQSIYTEHSDELTIQIMGFNKIGIDNYVENHVMEEKKEVVKATLKESPIAKAMASVPFYLSSMCKIISDSSKIYSTSFLTMTELYANIFLYFLQKHIIKNNGLVYEMMGNKNNKKYVLNICRIAYVLFIENKFIFSEEEVLLFINDLNEVDEGLFGFIERVETHLGYFYQFAHLTIMEFSASVYAYNCLSSKEIMANANLRSCLPMICGLSNKNQNILLKFLVNLNPLKKSKEESSLLLSILDRLSKSTRFSHDDFDFFYECFYESQSSFTNEIKSIVDGVLVHFDVWSKRLFDEPWIGWRISINDGKTSYATSCNSYFVNYYIKSGRKLSFLCVYKNILSDEEKNLLILCSTNVLNVSFYRPINFKGWKPKDKIKKLNIWISLDLITKNDFEDNILPWINLCEKLLLQLHDDIDFIKDICVWIHCSNIKKFKIKYRGKTYHKLDELTFKNV</sequence>
<dbReference type="InterPro" id="IPR000488">
    <property type="entry name" value="Death_dom"/>
</dbReference>
<dbReference type="SUPFAM" id="SSF52540">
    <property type="entry name" value="P-loop containing nucleoside triphosphate hydrolases"/>
    <property type="match status" value="1"/>
</dbReference>
<dbReference type="Gene3D" id="1.10.533.10">
    <property type="entry name" value="Death Domain, Fas"/>
    <property type="match status" value="1"/>
</dbReference>
<reference evidence="5" key="1">
    <citation type="submission" date="2025-05" db="UniProtKB">
        <authorList>
            <consortium name="RefSeq"/>
        </authorList>
    </citation>
    <scope>NUCLEOTIDE SEQUENCE [LARGE SCALE GENOMIC DNA]</scope>
</reference>
<dbReference type="PANTHER" id="PTHR45690">
    <property type="entry name" value="NACHT, LRR AND PYD DOMAINS-CONTAINING PROTEIN 12"/>
    <property type="match status" value="1"/>
</dbReference>
<evidence type="ECO:0000259" key="4">
    <source>
        <dbReference type="PROSITE" id="PS50017"/>
    </source>
</evidence>
<feature type="domain" description="Death" evidence="4">
    <location>
        <begin position="17"/>
        <end position="99"/>
    </location>
</feature>
<gene>
    <name evidence="6" type="primary">LOC105847355</name>
</gene>
<dbReference type="SMART" id="SM00005">
    <property type="entry name" value="DEATH"/>
    <property type="match status" value="1"/>
</dbReference>
<proteinExistence type="predicted"/>
<protein>
    <submittedName>
        <fullName evidence="6">Uncharacterized protein LOC105847355 isoform X2</fullName>
    </submittedName>
</protein>
<evidence type="ECO:0000313" key="6">
    <source>
        <dbReference type="RefSeq" id="XP_065643549.1"/>
    </source>
</evidence>
<dbReference type="GeneID" id="105847355"/>
<keyword evidence="5" id="KW-1185">Reference proteome</keyword>
<dbReference type="Proteomes" id="UP001652625">
    <property type="component" value="Chromosome 01"/>
</dbReference>
<keyword evidence="2" id="KW-0963">Cytoplasm</keyword>
<name>A0ABM4B3Z5_HYDVU</name>
<evidence type="ECO:0000256" key="3">
    <source>
        <dbReference type="ARBA" id="ARBA00022737"/>
    </source>
</evidence>
<accession>A0ABM4B3Z5</accession>
<dbReference type="PANTHER" id="PTHR45690:SF19">
    <property type="entry name" value="NACHT, LRR AND PYD DOMAINS-CONTAINING PROTEIN 3"/>
    <property type="match status" value="1"/>
</dbReference>
<dbReference type="Pfam" id="PF05729">
    <property type="entry name" value="NACHT"/>
    <property type="match status" value="1"/>
</dbReference>
<evidence type="ECO:0000313" key="5">
    <source>
        <dbReference type="Proteomes" id="UP001652625"/>
    </source>
</evidence>
<comment type="subcellular location">
    <subcellularLocation>
        <location evidence="1">Cytoplasm</location>
    </subcellularLocation>
</comment>
<dbReference type="InterPro" id="IPR050637">
    <property type="entry name" value="NLRP_innate_immun_reg"/>
</dbReference>
<dbReference type="Gene3D" id="3.40.50.300">
    <property type="entry name" value="P-loop containing nucleotide triphosphate hydrolases"/>
    <property type="match status" value="1"/>
</dbReference>
<dbReference type="InterPro" id="IPR007111">
    <property type="entry name" value="NACHT_NTPase"/>
</dbReference>
<dbReference type="RefSeq" id="XP_065643549.1">
    <property type="nucleotide sequence ID" value="XM_065787477.1"/>
</dbReference>
<dbReference type="InterPro" id="IPR027417">
    <property type="entry name" value="P-loop_NTPase"/>
</dbReference>